<reference evidence="3" key="1">
    <citation type="journal article" date="2014" name="Proc. Natl. Acad. Sci. U.S.A.">
        <title>Extensive sampling of basidiomycete genomes demonstrates inadequacy of the white-rot/brown-rot paradigm for wood decay fungi.</title>
        <authorList>
            <person name="Riley R."/>
            <person name="Salamov A.A."/>
            <person name="Brown D.W."/>
            <person name="Nagy L.G."/>
            <person name="Floudas D."/>
            <person name="Held B.W."/>
            <person name="Levasseur A."/>
            <person name="Lombard V."/>
            <person name="Morin E."/>
            <person name="Otillar R."/>
            <person name="Lindquist E.A."/>
            <person name="Sun H."/>
            <person name="LaButti K.M."/>
            <person name="Schmutz J."/>
            <person name="Jabbour D."/>
            <person name="Luo H."/>
            <person name="Baker S.E."/>
            <person name="Pisabarro A.G."/>
            <person name="Walton J.D."/>
            <person name="Blanchette R.A."/>
            <person name="Henrissat B."/>
            <person name="Martin F."/>
            <person name="Cullen D."/>
            <person name="Hibbett D.S."/>
            <person name="Grigoriev I.V."/>
        </authorList>
    </citation>
    <scope>NUCLEOTIDE SEQUENCE [LARGE SCALE GENOMIC DNA]</scope>
    <source>
        <strain evidence="3">MUCL 33604</strain>
    </source>
</reference>
<dbReference type="FunCoup" id="A0A067P7L9">
    <property type="interactions" value="145"/>
</dbReference>
<dbReference type="OrthoDB" id="10249433at2759"/>
<dbReference type="Gene3D" id="3.40.50.1820">
    <property type="entry name" value="alpha/beta hydrolase"/>
    <property type="match status" value="1"/>
</dbReference>
<evidence type="ECO:0000259" key="1">
    <source>
        <dbReference type="Pfam" id="PF12146"/>
    </source>
</evidence>
<evidence type="ECO:0000313" key="3">
    <source>
        <dbReference type="Proteomes" id="UP000027265"/>
    </source>
</evidence>
<organism evidence="2 3">
    <name type="scientific">Jaapia argillacea MUCL 33604</name>
    <dbReference type="NCBI Taxonomy" id="933084"/>
    <lineage>
        <taxon>Eukaryota</taxon>
        <taxon>Fungi</taxon>
        <taxon>Dikarya</taxon>
        <taxon>Basidiomycota</taxon>
        <taxon>Agaricomycotina</taxon>
        <taxon>Agaricomycetes</taxon>
        <taxon>Agaricomycetidae</taxon>
        <taxon>Jaapiales</taxon>
        <taxon>Jaapiaceae</taxon>
        <taxon>Jaapia</taxon>
    </lineage>
</organism>
<name>A0A067P7L9_9AGAM</name>
<dbReference type="Proteomes" id="UP000027265">
    <property type="component" value="Unassembled WGS sequence"/>
</dbReference>
<dbReference type="Pfam" id="PF12146">
    <property type="entry name" value="Hydrolase_4"/>
    <property type="match status" value="1"/>
</dbReference>
<gene>
    <name evidence="2" type="ORF">JAAARDRAFT_41682</name>
</gene>
<dbReference type="InParanoid" id="A0A067P7L9"/>
<dbReference type="InterPro" id="IPR029058">
    <property type="entry name" value="AB_hydrolase_fold"/>
</dbReference>
<sequence length="321" mass="34883">MSNPYKTAWLPGPSKTQFYTRTYLPPSSSPPKALLIYIHGFSDHIGRYTHLHTSISARGVVVFTYDQRGFGKTALDLENNGGKKGTYAKTSWREQFEDMEWAVGVARKEYPGLKTFLMGQSMGGGLVLGFPTRTTPPPSPSTISLLSGVIATSPLLLQTTPASKVLRWVGGKASSFAPYMTIPAEVDATELSHDPEIVKEAQTDPLIKYIGSLRGLSDMLGGGEALLAKDYQNWPKSLPILILHGTEDKVTSHVASEKFVEKLVVDDKKLSLYTGAYHELSHEPDGVKEKMIDEVASWILARSGPTSEGTSAAPEAVASKL</sequence>
<evidence type="ECO:0000313" key="2">
    <source>
        <dbReference type="EMBL" id="KDQ50893.1"/>
    </source>
</evidence>
<proteinExistence type="predicted"/>
<accession>A0A067P7L9</accession>
<protein>
    <recommendedName>
        <fullName evidence="1">Serine aminopeptidase S33 domain-containing protein</fullName>
    </recommendedName>
</protein>
<dbReference type="InterPro" id="IPR051044">
    <property type="entry name" value="MAG_DAG_Lipase"/>
</dbReference>
<dbReference type="HOGENOM" id="CLU_026209_5_2_1"/>
<dbReference type="STRING" id="933084.A0A067P7L9"/>
<dbReference type="EMBL" id="KL197754">
    <property type="protein sequence ID" value="KDQ50893.1"/>
    <property type="molecule type" value="Genomic_DNA"/>
</dbReference>
<dbReference type="SUPFAM" id="SSF53474">
    <property type="entry name" value="alpha/beta-Hydrolases"/>
    <property type="match status" value="1"/>
</dbReference>
<dbReference type="PANTHER" id="PTHR11614">
    <property type="entry name" value="PHOSPHOLIPASE-RELATED"/>
    <property type="match status" value="1"/>
</dbReference>
<dbReference type="AlphaFoldDB" id="A0A067P7L9"/>
<dbReference type="InterPro" id="IPR022742">
    <property type="entry name" value="Hydrolase_4"/>
</dbReference>
<feature type="domain" description="Serine aminopeptidase S33" evidence="1">
    <location>
        <begin position="30"/>
        <end position="285"/>
    </location>
</feature>
<keyword evidence="3" id="KW-1185">Reference proteome</keyword>